<comment type="caution">
    <text evidence="2">The sequence shown here is derived from an EMBL/GenBank/DDBJ whole genome shotgun (WGS) entry which is preliminary data.</text>
</comment>
<dbReference type="PANTHER" id="PTHR23150">
    <property type="entry name" value="SULFATASE MODIFYING FACTOR 1, 2"/>
    <property type="match status" value="1"/>
</dbReference>
<dbReference type="AlphaFoldDB" id="B9XT45"/>
<dbReference type="Pfam" id="PF03781">
    <property type="entry name" value="FGE-sulfatase"/>
    <property type="match status" value="1"/>
</dbReference>
<feature type="domain" description="Sulfatase-modifying factor enzyme-like" evidence="1">
    <location>
        <begin position="1"/>
        <end position="92"/>
    </location>
</feature>
<dbReference type="InterPro" id="IPR005532">
    <property type="entry name" value="SUMF_dom"/>
</dbReference>
<reference evidence="2 3" key="1">
    <citation type="journal article" date="2011" name="J. Bacteriol.">
        <title>Genome sequence of 'Pedosphaera parvula' Ellin514, an aerobic Verrucomicrobial isolate from pasture soil.</title>
        <authorList>
            <person name="Kant R."/>
            <person name="van Passel M.W."/>
            <person name="Sangwan P."/>
            <person name="Palva A."/>
            <person name="Lucas S."/>
            <person name="Copeland A."/>
            <person name="Lapidus A."/>
            <person name="Glavina Del Rio T."/>
            <person name="Dalin E."/>
            <person name="Tice H."/>
            <person name="Bruce D."/>
            <person name="Goodwin L."/>
            <person name="Pitluck S."/>
            <person name="Chertkov O."/>
            <person name="Larimer F.W."/>
            <person name="Land M.L."/>
            <person name="Hauser L."/>
            <person name="Brettin T.S."/>
            <person name="Detter J.C."/>
            <person name="Han S."/>
            <person name="de Vos W.M."/>
            <person name="Janssen P.H."/>
            <person name="Smidt H."/>
        </authorList>
    </citation>
    <scope>NUCLEOTIDE SEQUENCE [LARGE SCALE GENOMIC DNA]</scope>
    <source>
        <strain evidence="2 3">Ellin514</strain>
    </source>
</reference>
<dbReference type="Gene3D" id="3.90.1580.10">
    <property type="entry name" value="paralog of FGE (formylglycine-generating enzyme)"/>
    <property type="match status" value="1"/>
</dbReference>
<name>B9XT45_PEDPL</name>
<dbReference type="SUPFAM" id="SSF56436">
    <property type="entry name" value="C-type lectin-like"/>
    <property type="match status" value="1"/>
</dbReference>
<organism evidence="2 3">
    <name type="scientific">Pedosphaera parvula (strain Ellin514)</name>
    <dbReference type="NCBI Taxonomy" id="320771"/>
    <lineage>
        <taxon>Bacteria</taxon>
        <taxon>Pseudomonadati</taxon>
        <taxon>Verrucomicrobiota</taxon>
        <taxon>Pedosphaerae</taxon>
        <taxon>Pedosphaerales</taxon>
        <taxon>Pedosphaeraceae</taxon>
        <taxon>Pedosphaera</taxon>
    </lineage>
</organism>
<dbReference type="InterPro" id="IPR042095">
    <property type="entry name" value="SUMF_sf"/>
</dbReference>
<gene>
    <name evidence="2" type="ORF">Cflav_PD0028</name>
</gene>
<dbReference type="InterPro" id="IPR051043">
    <property type="entry name" value="Sulfatase_Mod_Factor_Kinase"/>
</dbReference>
<evidence type="ECO:0000259" key="1">
    <source>
        <dbReference type="Pfam" id="PF03781"/>
    </source>
</evidence>
<dbReference type="PANTHER" id="PTHR23150:SF19">
    <property type="entry name" value="FORMYLGLYCINE-GENERATING ENZYME"/>
    <property type="match status" value="1"/>
</dbReference>
<dbReference type="Proteomes" id="UP000003688">
    <property type="component" value="Unassembled WGS sequence"/>
</dbReference>
<dbReference type="InterPro" id="IPR016187">
    <property type="entry name" value="CTDL_fold"/>
</dbReference>
<dbReference type="RefSeq" id="WP_007418978.1">
    <property type="nucleotide sequence ID" value="NZ_ABOX02000096.1"/>
</dbReference>
<protein>
    <recommendedName>
        <fullName evidence="1">Sulfatase-modifying factor enzyme-like domain-containing protein</fullName>
    </recommendedName>
</protein>
<dbReference type="STRING" id="320771.Cflav_PD0028"/>
<sequence length="130" mass="14361">ACRGGTKTPYFWGDDASKAGDYGWFIDNSDNTTQPCGKKQANPYGLYDIVGNVAEWCAKDSKDAQDVARGGAFTEPVTKMRSNARMVCNAEWNELDPQNPKSIWWLASADFVGFRVVRDLGDARTAEKAK</sequence>
<accession>B9XT45</accession>
<evidence type="ECO:0000313" key="3">
    <source>
        <dbReference type="Proteomes" id="UP000003688"/>
    </source>
</evidence>
<dbReference type="OrthoDB" id="9768004at2"/>
<feature type="non-terminal residue" evidence="2">
    <location>
        <position position="1"/>
    </location>
</feature>
<dbReference type="GO" id="GO:0120147">
    <property type="term" value="F:formylglycine-generating oxidase activity"/>
    <property type="evidence" value="ECO:0007669"/>
    <property type="project" value="TreeGrafter"/>
</dbReference>
<dbReference type="EMBL" id="ABOX02000096">
    <property type="protein sequence ID" value="EEF56993.1"/>
    <property type="molecule type" value="Genomic_DNA"/>
</dbReference>
<evidence type="ECO:0000313" key="2">
    <source>
        <dbReference type="EMBL" id="EEF56993.1"/>
    </source>
</evidence>
<proteinExistence type="predicted"/>
<keyword evidence="3" id="KW-1185">Reference proteome</keyword>